<sequence length="429" mass="46772">MAAACQRRLKNHERGAASLHRGMLGCLWLGLGALCQLGAAQSAFTYLPMRVRLQRSAARQASKKANCCKNGQIIKNMDPVTAMRNTEKRCPQADARGFAGCLDVCAHVCCLHLLVKAAHDWKSNSGWQSLVLKAVVDEADTQQTLNLDDIIVEVSSAKMSPMQAISLLLTDDEVDSDELKLKKLRKVLGESLEWSGYDSVAPAADQMFNWNGLDPQQEPPRGIRSAKKFPIFFTAFAAMRAYCTENADFFDVRQTGGILEGLTRLARKMWAADDRVTGAMSMILNKELLNGDASDPGLSNADIIGTLGLRRPFQAMAYAALDLPADDMKHVDAVASIAWALALANIQQASLQIKVAKGVIAHIDKVQPPDIGKLFVAMHEEEWFKDADAVAYLTQSLVSRIQTLKQEDAGLASMLAAKAEEAQELQDGA</sequence>
<dbReference type="Proteomes" id="UP001178507">
    <property type="component" value="Unassembled WGS sequence"/>
</dbReference>
<comment type="caution">
    <text evidence="1">The sequence shown here is derived from an EMBL/GenBank/DDBJ whole genome shotgun (WGS) entry which is preliminary data.</text>
</comment>
<organism evidence="1 2">
    <name type="scientific">Effrenium voratum</name>
    <dbReference type="NCBI Taxonomy" id="2562239"/>
    <lineage>
        <taxon>Eukaryota</taxon>
        <taxon>Sar</taxon>
        <taxon>Alveolata</taxon>
        <taxon>Dinophyceae</taxon>
        <taxon>Suessiales</taxon>
        <taxon>Symbiodiniaceae</taxon>
        <taxon>Effrenium</taxon>
    </lineage>
</organism>
<keyword evidence="2" id="KW-1185">Reference proteome</keyword>
<dbReference type="AlphaFoldDB" id="A0AA36IEZ8"/>
<name>A0AA36IEZ8_9DINO</name>
<evidence type="ECO:0000313" key="1">
    <source>
        <dbReference type="EMBL" id="CAJ1386517.1"/>
    </source>
</evidence>
<proteinExistence type="predicted"/>
<protein>
    <submittedName>
        <fullName evidence="1">Uncharacterized protein</fullName>
    </submittedName>
</protein>
<evidence type="ECO:0000313" key="2">
    <source>
        <dbReference type="Proteomes" id="UP001178507"/>
    </source>
</evidence>
<accession>A0AA36IEZ8</accession>
<reference evidence="1" key="1">
    <citation type="submission" date="2023-08" db="EMBL/GenBank/DDBJ databases">
        <authorList>
            <person name="Chen Y."/>
            <person name="Shah S."/>
            <person name="Dougan E. K."/>
            <person name="Thang M."/>
            <person name="Chan C."/>
        </authorList>
    </citation>
    <scope>NUCLEOTIDE SEQUENCE</scope>
</reference>
<gene>
    <name evidence="1" type="ORF">EVOR1521_LOCUS12831</name>
</gene>
<dbReference type="EMBL" id="CAUJNA010001380">
    <property type="protein sequence ID" value="CAJ1386517.1"/>
    <property type="molecule type" value="Genomic_DNA"/>
</dbReference>